<gene>
    <name evidence="1" type="ORF">BDR25DRAFT_363028</name>
</gene>
<organism evidence="1 2">
    <name type="scientific">Lindgomyces ingoldianus</name>
    <dbReference type="NCBI Taxonomy" id="673940"/>
    <lineage>
        <taxon>Eukaryota</taxon>
        <taxon>Fungi</taxon>
        <taxon>Dikarya</taxon>
        <taxon>Ascomycota</taxon>
        <taxon>Pezizomycotina</taxon>
        <taxon>Dothideomycetes</taxon>
        <taxon>Pleosporomycetidae</taxon>
        <taxon>Pleosporales</taxon>
        <taxon>Lindgomycetaceae</taxon>
        <taxon>Lindgomyces</taxon>
    </lineage>
</organism>
<evidence type="ECO:0000313" key="1">
    <source>
        <dbReference type="EMBL" id="KAF2463304.1"/>
    </source>
</evidence>
<protein>
    <submittedName>
        <fullName evidence="1">Uncharacterized protein</fullName>
    </submittedName>
</protein>
<dbReference type="EMBL" id="MU003552">
    <property type="protein sequence ID" value="KAF2463304.1"/>
    <property type="molecule type" value="Genomic_DNA"/>
</dbReference>
<accession>A0ACB6Q8F3</accession>
<proteinExistence type="predicted"/>
<keyword evidence="2" id="KW-1185">Reference proteome</keyword>
<sequence length="553" mass="62372">MHRNQSLTKPSVTIFLDPFIFQILNFCLILGVFYGATNISQTCARLGNSLGVEVQEQSVSQFADSKMDNLSYCALNFLQPRAIHPVLPLFPLFATNGRCKQIVAVITDLDDFVQDATQKSGYRASRKIQRRSRCCKVNRPCTSPQSTQFDPHHLIDCCQFYMPSSISFITNPTIEGGMVSEEAKLNQLTFKINEIMRELKATTKIHQSNYASNTLGKVSLLQTDIAIQEIKLVHGKRATLRFYLSRALGNWITLSQIFSKFLSLGHLQPSELFVGFVSIKEDSPPCHANPSGPISAMSAVLLRHQNKQNMSFDLSAFTVAGPSSIGHHTIRTPAVEDMQYPSRPSTIVSEPRSFVDRTNTYRRTTDVKSRDIPPKPPPLQVSEGLIYVSFTSLVYILLASKFPHGVEVWKVWEHIRMLKTNNARFASFITLPPFPSDDQNGALCTRYKEYCRSRWVLNHLDNICFRRSRSSSTLFERRPKFQLSCTKASSTMFDLLQCNKKGPQCLISVRIFGVIETVRRAQNIDKAKTVILPFAALVILDPLLFPDTCSLLI</sequence>
<name>A0ACB6Q8F3_9PLEO</name>
<dbReference type="Proteomes" id="UP000799755">
    <property type="component" value="Unassembled WGS sequence"/>
</dbReference>
<comment type="caution">
    <text evidence="1">The sequence shown here is derived from an EMBL/GenBank/DDBJ whole genome shotgun (WGS) entry which is preliminary data.</text>
</comment>
<evidence type="ECO:0000313" key="2">
    <source>
        <dbReference type="Proteomes" id="UP000799755"/>
    </source>
</evidence>
<reference evidence="1" key="1">
    <citation type="journal article" date="2020" name="Stud. Mycol.">
        <title>101 Dothideomycetes genomes: a test case for predicting lifestyles and emergence of pathogens.</title>
        <authorList>
            <person name="Haridas S."/>
            <person name="Albert R."/>
            <person name="Binder M."/>
            <person name="Bloem J."/>
            <person name="Labutti K."/>
            <person name="Salamov A."/>
            <person name="Andreopoulos B."/>
            <person name="Baker S."/>
            <person name="Barry K."/>
            <person name="Bills G."/>
            <person name="Bluhm B."/>
            <person name="Cannon C."/>
            <person name="Castanera R."/>
            <person name="Culley D."/>
            <person name="Daum C."/>
            <person name="Ezra D."/>
            <person name="Gonzalez J."/>
            <person name="Henrissat B."/>
            <person name="Kuo A."/>
            <person name="Liang C."/>
            <person name="Lipzen A."/>
            <person name="Lutzoni F."/>
            <person name="Magnuson J."/>
            <person name="Mondo S."/>
            <person name="Nolan M."/>
            <person name="Ohm R."/>
            <person name="Pangilinan J."/>
            <person name="Park H.-J."/>
            <person name="Ramirez L."/>
            <person name="Alfaro M."/>
            <person name="Sun H."/>
            <person name="Tritt A."/>
            <person name="Yoshinaga Y."/>
            <person name="Zwiers L.-H."/>
            <person name="Turgeon B."/>
            <person name="Goodwin S."/>
            <person name="Spatafora J."/>
            <person name="Crous P."/>
            <person name="Grigoriev I."/>
        </authorList>
    </citation>
    <scope>NUCLEOTIDE SEQUENCE</scope>
    <source>
        <strain evidence="1">ATCC 200398</strain>
    </source>
</reference>